<dbReference type="InterPro" id="IPR002731">
    <property type="entry name" value="ATPase_BadF"/>
</dbReference>
<reference evidence="2" key="1">
    <citation type="submission" date="2014-05" db="EMBL/GenBank/DDBJ databases">
        <authorList>
            <person name="Jahns A.C."/>
            <person name="Eilers H."/>
            <person name="Alexeyev O.A."/>
        </authorList>
    </citation>
    <scope>NUCLEOTIDE SEQUENCE [LARGE SCALE GENOMIC DNA]</scope>
    <source>
        <strain evidence="2">DSM 20700</strain>
    </source>
</reference>
<comment type="caution">
    <text evidence="2">The sequence shown here is derived from an EMBL/GenBank/DDBJ whole genome shotgun (WGS) entry which is preliminary data.</text>
</comment>
<dbReference type="PANTHER" id="PTHR43190">
    <property type="entry name" value="N-ACETYL-D-GLUCOSAMINE KINASE"/>
    <property type="match status" value="1"/>
</dbReference>
<name>A0A9X5LUL3_9ACTN</name>
<gene>
    <name evidence="2" type="ORF">L860_00660</name>
</gene>
<feature type="domain" description="ATPase BadF/BadG/BcrA/BcrD type" evidence="1">
    <location>
        <begin position="110"/>
        <end position="296"/>
    </location>
</feature>
<dbReference type="InterPro" id="IPR052519">
    <property type="entry name" value="Euk-type_GlcNAc_Kinase"/>
</dbReference>
<protein>
    <submittedName>
        <fullName evidence="2">ATPase</fullName>
    </submittedName>
</protein>
<organism evidence="2">
    <name type="scientific">Cutibacterium granulosum DSM 20700</name>
    <dbReference type="NCBI Taxonomy" id="1160719"/>
    <lineage>
        <taxon>Bacteria</taxon>
        <taxon>Bacillati</taxon>
        <taxon>Actinomycetota</taxon>
        <taxon>Actinomycetes</taxon>
        <taxon>Propionibacteriales</taxon>
        <taxon>Propionibacteriaceae</taxon>
        <taxon>Cutibacterium</taxon>
    </lineage>
</organism>
<evidence type="ECO:0000259" key="1">
    <source>
        <dbReference type="Pfam" id="PF01869"/>
    </source>
</evidence>
<accession>A0A9X5LUL3</accession>
<dbReference type="InterPro" id="IPR043129">
    <property type="entry name" value="ATPase_NBD"/>
</dbReference>
<dbReference type="Pfam" id="PF01869">
    <property type="entry name" value="BcrAD_BadFG"/>
    <property type="match status" value="1"/>
</dbReference>
<sequence>MSDVVRSESPFLAVDAGQSSTRVRCEPGPWGPGWMVTSSGVRTALPLAPQFAAVMADVVAAHPEVTGSHCTVAIGSSGARDDEDPVPVLAALKPYGVGRVLLAHDSITSYLGALGDQLGVVTAAGTGVITFAVGPTAAARVDGWGWLLGDDGSAFWLGREAMRAVLRAHDGRGPATVLSESIGTEFDDIEQAYLQLHADPNKVARIAGWAAQVSLAAEAGDHVSMGICRRAGAQLACSTATGLRRVGLGDEDSPVALLGGVMRSALIRESLEIGLDRLAPRARIVEPIGEGLDGAAALPAVDPRSALGRRVSRADVS</sequence>
<dbReference type="RefSeq" id="WP_036956949.1">
    <property type="nucleotide sequence ID" value="NZ_JNBU02000023.1"/>
</dbReference>
<dbReference type="SUPFAM" id="SSF53067">
    <property type="entry name" value="Actin-like ATPase domain"/>
    <property type="match status" value="1"/>
</dbReference>
<proteinExistence type="predicted"/>
<evidence type="ECO:0000313" key="2">
    <source>
        <dbReference type="EMBL" id="OCT43546.1"/>
    </source>
</evidence>
<dbReference type="AlphaFoldDB" id="A0A9X5LUL3"/>
<dbReference type="Gene3D" id="3.30.420.40">
    <property type="match status" value="1"/>
</dbReference>
<dbReference type="PANTHER" id="PTHR43190:SF3">
    <property type="entry name" value="N-ACETYL-D-GLUCOSAMINE KINASE"/>
    <property type="match status" value="1"/>
</dbReference>
<dbReference type="EMBL" id="JNBU01000001">
    <property type="protein sequence ID" value="OCT43546.1"/>
    <property type="molecule type" value="Genomic_DNA"/>
</dbReference>